<evidence type="ECO:0000313" key="2">
    <source>
        <dbReference type="EMBL" id="AGH95893.1"/>
    </source>
</evidence>
<dbReference type="SUPFAM" id="SSF69742">
    <property type="entry name" value="Glutamyl tRNA-reductase catalytic, N-terminal domain"/>
    <property type="match status" value="1"/>
</dbReference>
<gene>
    <name evidence="2" type="ORF">A11Q_1677</name>
</gene>
<dbReference type="Proteomes" id="UP000012040">
    <property type="component" value="Chromosome"/>
</dbReference>
<feature type="domain" description="Glutamyl-tRNA reductase N-terminal" evidence="1">
    <location>
        <begin position="55"/>
        <end position="125"/>
    </location>
</feature>
<evidence type="ECO:0000313" key="3">
    <source>
        <dbReference type="Proteomes" id="UP000012040"/>
    </source>
</evidence>
<dbReference type="Pfam" id="PF05201">
    <property type="entry name" value="GlutR_N"/>
    <property type="match status" value="1"/>
</dbReference>
<reference evidence="2 3" key="1">
    <citation type="journal article" date="2013" name="ISME J.">
        <title>By their genes ye shall know them: genomic signatures of predatory bacteria.</title>
        <authorList>
            <person name="Pasternak Z."/>
            <person name="Pietrokovski S."/>
            <person name="Rotem O."/>
            <person name="Gophna U."/>
            <person name="Lurie-Weinberger M.N."/>
            <person name="Jurkevitch E."/>
        </authorList>
    </citation>
    <scope>NUCLEOTIDE SEQUENCE [LARGE SCALE GENOMIC DNA]</scope>
    <source>
        <strain evidence="2 3">JSS</strain>
    </source>
</reference>
<dbReference type="STRING" id="1184267.A11Q_1677"/>
<proteinExistence type="predicted"/>
<dbReference type="HOGENOM" id="CLU_899139_0_0_7"/>
<dbReference type="GO" id="GO:0050661">
    <property type="term" value="F:NADP binding"/>
    <property type="evidence" value="ECO:0007669"/>
    <property type="project" value="InterPro"/>
</dbReference>
<evidence type="ECO:0000259" key="1">
    <source>
        <dbReference type="Pfam" id="PF05201"/>
    </source>
</evidence>
<dbReference type="RefSeq" id="WP_015470383.1">
    <property type="nucleotide sequence ID" value="NC_020813.1"/>
</dbReference>
<dbReference type="OrthoDB" id="5289779at2"/>
<dbReference type="InterPro" id="IPR036343">
    <property type="entry name" value="GluRdtase_N_sf"/>
</dbReference>
<dbReference type="GO" id="GO:0033014">
    <property type="term" value="P:tetrapyrrole biosynthetic process"/>
    <property type="evidence" value="ECO:0007669"/>
    <property type="project" value="InterPro"/>
</dbReference>
<dbReference type="AlphaFoldDB" id="M4V9J7"/>
<accession>M4V9J7</accession>
<dbReference type="eggNOG" id="COG0373">
    <property type="taxonomic scope" value="Bacteria"/>
</dbReference>
<dbReference type="GO" id="GO:0008883">
    <property type="term" value="F:glutamyl-tRNA reductase activity"/>
    <property type="evidence" value="ECO:0007669"/>
    <property type="project" value="InterPro"/>
</dbReference>
<name>M4V9J7_9BACT</name>
<dbReference type="InterPro" id="IPR015895">
    <property type="entry name" value="4pyrrol_synth_GluRdtase_N"/>
</dbReference>
<sequence length="309" mass="35592">MSDLVIVHRSHKMSRPAAYSFQGVDVSQDPSFLMWETCRRQIFFSEEIYGRDFSLSETDELYQGLDAEEFLIEVLCGLKSPLVGETEVFGQFKNWWQNLEDQDFKNKFSPRIQHIYSVVKKVRDEALCGMGSQSYGSLLRKKLTDRALAKVQTEPVVIDFIGAGQLVEEMIPWIQKKYSYRIWCRDVEKVKQKSFGAQALEVLPMDSATPLSSVVVVAAPLTHSSLQKWMGAQPTNAQLAVYDFRHDSMAFIPSVQIAHYSHLDHFATEVESQRQEIQNHISRAYTRIENWKAEENARAQIRPFGWDDL</sequence>
<dbReference type="Gene3D" id="3.30.460.30">
    <property type="entry name" value="Glutamyl-tRNA reductase, N-terminal domain"/>
    <property type="match status" value="1"/>
</dbReference>
<dbReference type="PATRIC" id="fig|1184267.3.peg.1698"/>
<dbReference type="KEGG" id="bex:A11Q_1677"/>
<protein>
    <recommendedName>
        <fullName evidence="1">Glutamyl-tRNA reductase N-terminal domain-containing protein</fullName>
    </recommendedName>
</protein>
<organism evidence="2 3">
    <name type="scientific">Pseudobdellovibrio exovorus JSS</name>
    <dbReference type="NCBI Taxonomy" id="1184267"/>
    <lineage>
        <taxon>Bacteria</taxon>
        <taxon>Pseudomonadati</taxon>
        <taxon>Bdellovibrionota</taxon>
        <taxon>Bdellovibrionia</taxon>
        <taxon>Bdellovibrionales</taxon>
        <taxon>Pseudobdellovibrionaceae</taxon>
        <taxon>Pseudobdellovibrio</taxon>
    </lineage>
</organism>
<keyword evidence="3" id="KW-1185">Reference proteome</keyword>
<dbReference type="EMBL" id="CP003537">
    <property type="protein sequence ID" value="AGH95893.1"/>
    <property type="molecule type" value="Genomic_DNA"/>
</dbReference>